<feature type="signal peptide" evidence="2">
    <location>
        <begin position="1"/>
        <end position="22"/>
    </location>
</feature>
<feature type="compositionally biased region" description="Polar residues" evidence="1">
    <location>
        <begin position="59"/>
        <end position="72"/>
    </location>
</feature>
<feature type="compositionally biased region" description="Polar residues" evidence="1">
    <location>
        <begin position="365"/>
        <end position="382"/>
    </location>
</feature>
<dbReference type="AlphaFoldDB" id="A0A9W2YJI8"/>
<feature type="compositionally biased region" description="Polar residues" evidence="1">
    <location>
        <begin position="88"/>
        <end position="130"/>
    </location>
</feature>
<dbReference type="GeneID" id="106052973"/>
<feature type="compositionally biased region" description="Basic and acidic residues" evidence="1">
    <location>
        <begin position="136"/>
        <end position="145"/>
    </location>
</feature>
<organism evidence="3 4">
    <name type="scientific">Biomphalaria glabrata</name>
    <name type="common">Bloodfluke planorb</name>
    <name type="synonym">Freshwater snail</name>
    <dbReference type="NCBI Taxonomy" id="6526"/>
    <lineage>
        <taxon>Eukaryota</taxon>
        <taxon>Metazoa</taxon>
        <taxon>Spiralia</taxon>
        <taxon>Lophotrochozoa</taxon>
        <taxon>Mollusca</taxon>
        <taxon>Gastropoda</taxon>
        <taxon>Heterobranchia</taxon>
        <taxon>Euthyneura</taxon>
        <taxon>Panpulmonata</taxon>
        <taxon>Hygrophila</taxon>
        <taxon>Lymnaeoidea</taxon>
        <taxon>Planorbidae</taxon>
        <taxon>Biomphalaria</taxon>
    </lineage>
</organism>
<protein>
    <submittedName>
        <fullName evidence="4">Protein lingerer-like isoform X2</fullName>
    </submittedName>
</protein>
<feature type="region of interest" description="Disordered" evidence="1">
    <location>
        <begin position="88"/>
        <end position="177"/>
    </location>
</feature>
<feature type="compositionally biased region" description="Low complexity" evidence="1">
    <location>
        <begin position="387"/>
        <end position="409"/>
    </location>
</feature>
<accession>A0A9W2YJI8</accession>
<dbReference type="RefSeq" id="XP_055862820.1">
    <property type="nucleotide sequence ID" value="XM_056006845.1"/>
</dbReference>
<proteinExistence type="predicted"/>
<feature type="compositionally biased region" description="Low complexity" evidence="1">
    <location>
        <begin position="429"/>
        <end position="447"/>
    </location>
</feature>
<name>A0A9W2YJI8_BIOGL</name>
<gene>
    <name evidence="4" type="primary">LOC106052973</name>
</gene>
<reference evidence="4" key="1">
    <citation type="submission" date="2025-08" db="UniProtKB">
        <authorList>
            <consortium name="RefSeq"/>
        </authorList>
    </citation>
    <scope>IDENTIFICATION</scope>
</reference>
<evidence type="ECO:0000313" key="4">
    <source>
        <dbReference type="RefSeq" id="XP_055862820.1"/>
    </source>
</evidence>
<sequence>MELCVPMLLVVMVTQMCFLTHAQFGRSSFTFHAPVSGSQLNARMQQRLASRTKTEDQSRLQATNQQDSISLTPQQLLKVDSLRLRGQRTSDLPRQTGLQDQAQSDTYLLGQTDSAPPPSRRSQNFDNLRGQQSLPERQELQRRQFQEQMSSSYGEDPYAQQPRSQKPVAQQRQSIRSSLKQKYFQDLPSWQNAGDSRGIPQSVQTQYSDQIPMNDPSTVQDQGMKQNSYPSRLQDQYNMDAPQQSFQNSKQSQYLSKNQPINPNQYLIVSDHPQNTGPFTSGVNQVYDHMPVGGQFADQLPASASSLASESMSYRPRMSDMQSQQMMSSGLSRSSADIQTLQQHISQYPGQQSQYNGQQYLDRQSQFADPSSPFLGQQSQYAGRSMGGQYMSGSQASSMSSQSGYPQPGAQDMISGPGGSGLAYDQQPMSSQTSMSGASASAMGGPSSGIVATSGSINAPPALGSSSSAIGASASGMTSVGGASSGIGGIAGSSAGGAYSGTGAILNTSTVRPVAG</sequence>
<feature type="compositionally biased region" description="Polar residues" evidence="1">
    <location>
        <begin position="161"/>
        <end position="177"/>
    </location>
</feature>
<dbReference type="Proteomes" id="UP001165740">
    <property type="component" value="Chromosome 12"/>
</dbReference>
<evidence type="ECO:0000256" key="2">
    <source>
        <dbReference type="SAM" id="SignalP"/>
    </source>
</evidence>
<evidence type="ECO:0000313" key="3">
    <source>
        <dbReference type="Proteomes" id="UP001165740"/>
    </source>
</evidence>
<feature type="region of interest" description="Disordered" evidence="1">
    <location>
        <begin position="365"/>
        <end position="447"/>
    </location>
</feature>
<feature type="region of interest" description="Disordered" evidence="1">
    <location>
        <begin position="51"/>
        <end position="72"/>
    </location>
</feature>
<keyword evidence="2" id="KW-0732">Signal</keyword>
<feature type="compositionally biased region" description="Low complexity" evidence="1">
    <location>
        <begin position="464"/>
        <end position="476"/>
    </location>
</feature>
<evidence type="ECO:0000256" key="1">
    <source>
        <dbReference type="SAM" id="MobiDB-lite"/>
    </source>
</evidence>
<feature type="region of interest" description="Disordered" evidence="1">
    <location>
        <begin position="461"/>
        <end position="486"/>
    </location>
</feature>
<keyword evidence="3" id="KW-1185">Reference proteome</keyword>
<feature type="region of interest" description="Disordered" evidence="1">
    <location>
        <begin position="208"/>
        <end position="229"/>
    </location>
</feature>
<feature type="chain" id="PRO_5040912072" evidence="2">
    <location>
        <begin position="23"/>
        <end position="516"/>
    </location>
</feature>